<evidence type="ECO:0000313" key="2">
    <source>
        <dbReference type="EMBL" id="KAJ1374562.1"/>
    </source>
</evidence>
<gene>
    <name evidence="2" type="ORF">KIN20_037270</name>
</gene>
<organism evidence="2 3">
    <name type="scientific">Parelaphostrongylus tenuis</name>
    <name type="common">Meningeal worm</name>
    <dbReference type="NCBI Taxonomy" id="148309"/>
    <lineage>
        <taxon>Eukaryota</taxon>
        <taxon>Metazoa</taxon>
        <taxon>Ecdysozoa</taxon>
        <taxon>Nematoda</taxon>
        <taxon>Chromadorea</taxon>
        <taxon>Rhabditida</taxon>
        <taxon>Rhabditina</taxon>
        <taxon>Rhabditomorpha</taxon>
        <taxon>Strongyloidea</taxon>
        <taxon>Metastrongylidae</taxon>
        <taxon>Parelaphostrongylus</taxon>
    </lineage>
</organism>
<sequence length="72" mass="8062">MDTEPRQVNDPVRRTELLSPPKSYLHGDLRRKMCPLAQSRLHESRKALLATPESNQMSPGVKGALLHLACNT</sequence>
<feature type="compositionally biased region" description="Basic and acidic residues" evidence="1">
    <location>
        <begin position="1"/>
        <end position="16"/>
    </location>
</feature>
<proteinExistence type="predicted"/>
<comment type="caution">
    <text evidence="2">The sequence shown here is derived from an EMBL/GenBank/DDBJ whole genome shotgun (WGS) entry which is preliminary data.</text>
</comment>
<reference evidence="2" key="1">
    <citation type="submission" date="2021-06" db="EMBL/GenBank/DDBJ databases">
        <title>Parelaphostrongylus tenuis whole genome reference sequence.</title>
        <authorList>
            <person name="Garwood T.J."/>
            <person name="Larsen P.A."/>
            <person name="Fountain-Jones N.M."/>
            <person name="Garbe J.R."/>
            <person name="Macchietto M.G."/>
            <person name="Kania S.A."/>
            <person name="Gerhold R.W."/>
            <person name="Richards J.E."/>
            <person name="Wolf T.M."/>
        </authorList>
    </citation>
    <scope>NUCLEOTIDE SEQUENCE</scope>
    <source>
        <strain evidence="2">MNPRO001-30</strain>
        <tissue evidence="2">Meninges</tissue>
    </source>
</reference>
<dbReference type="EMBL" id="JAHQIW010007468">
    <property type="protein sequence ID" value="KAJ1374562.1"/>
    <property type="molecule type" value="Genomic_DNA"/>
</dbReference>
<accession>A0AAD5RE52</accession>
<evidence type="ECO:0000313" key="3">
    <source>
        <dbReference type="Proteomes" id="UP001196413"/>
    </source>
</evidence>
<keyword evidence="3" id="KW-1185">Reference proteome</keyword>
<name>A0AAD5RE52_PARTN</name>
<protein>
    <submittedName>
        <fullName evidence="2">Uncharacterized protein</fullName>
    </submittedName>
</protein>
<feature type="region of interest" description="Disordered" evidence="1">
    <location>
        <begin position="1"/>
        <end position="24"/>
    </location>
</feature>
<evidence type="ECO:0000256" key="1">
    <source>
        <dbReference type="SAM" id="MobiDB-lite"/>
    </source>
</evidence>
<dbReference type="AlphaFoldDB" id="A0AAD5RE52"/>
<dbReference type="Proteomes" id="UP001196413">
    <property type="component" value="Unassembled WGS sequence"/>
</dbReference>